<evidence type="ECO:0000313" key="2">
    <source>
        <dbReference type="Proteomes" id="UP001236014"/>
    </source>
</evidence>
<dbReference type="AlphaFoldDB" id="A0A9Y2IJR6"/>
<dbReference type="RefSeq" id="WP_285971180.1">
    <property type="nucleotide sequence ID" value="NZ_CP127294.1"/>
</dbReference>
<name>A0A9Y2IJR6_9PSEU</name>
<gene>
    <name evidence="1" type="ORF">QRX50_07210</name>
</gene>
<evidence type="ECO:0000313" key="1">
    <source>
        <dbReference type="EMBL" id="WIX80551.1"/>
    </source>
</evidence>
<protein>
    <submittedName>
        <fullName evidence="1">Uncharacterized protein</fullName>
    </submittedName>
</protein>
<organism evidence="1 2">
    <name type="scientific">Amycolatopsis carbonis</name>
    <dbReference type="NCBI Taxonomy" id="715471"/>
    <lineage>
        <taxon>Bacteria</taxon>
        <taxon>Bacillati</taxon>
        <taxon>Actinomycetota</taxon>
        <taxon>Actinomycetes</taxon>
        <taxon>Pseudonocardiales</taxon>
        <taxon>Pseudonocardiaceae</taxon>
        <taxon>Amycolatopsis</taxon>
    </lineage>
</organism>
<dbReference type="EMBL" id="CP127294">
    <property type="protein sequence ID" value="WIX80551.1"/>
    <property type="molecule type" value="Genomic_DNA"/>
</dbReference>
<keyword evidence="2" id="KW-1185">Reference proteome</keyword>
<reference evidence="1 2" key="1">
    <citation type="submission" date="2023-06" db="EMBL/GenBank/DDBJ databases">
        <authorList>
            <person name="Oyuntsetseg B."/>
            <person name="Kim S.B."/>
        </authorList>
    </citation>
    <scope>NUCLEOTIDE SEQUENCE [LARGE SCALE GENOMIC DNA]</scope>
    <source>
        <strain evidence="1 2">2-15</strain>
    </source>
</reference>
<accession>A0A9Y2IJR6</accession>
<sequence>MRIVVVAALAVTVAALLLVAFLRPPEPVPMQQVVTTSKPSISSGST</sequence>
<dbReference type="KEGG" id="acab:QRX50_07210"/>
<proteinExistence type="predicted"/>
<dbReference type="Proteomes" id="UP001236014">
    <property type="component" value="Chromosome"/>
</dbReference>